<organism evidence="3 4">
    <name type="scientific">Aurantimonas marianensis</name>
    <dbReference type="NCBI Taxonomy" id="2920428"/>
    <lineage>
        <taxon>Bacteria</taxon>
        <taxon>Pseudomonadati</taxon>
        <taxon>Pseudomonadota</taxon>
        <taxon>Alphaproteobacteria</taxon>
        <taxon>Hyphomicrobiales</taxon>
        <taxon>Aurantimonadaceae</taxon>
        <taxon>Aurantimonas</taxon>
    </lineage>
</organism>
<feature type="region of interest" description="Disordered" evidence="1">
    <location>
        <begin position="30"/>
        <end position="98"/>
    </location>
</feature>
<keyword evidence="2" id="KW-0732">Signal</keyword>
<dbReference type="AlphaFoldDB" id="A0A9X2H4V2"/>
<sequence length="255" mass="27606">MRSFVMSVAIGLALNGFFALPAAAQDAVPPPFDFQIDPDPEASPDIAPSPEDHQPPMVIPPPDEEAVDAPEAFGGAPTAESESTDEPEGRAADETPAARRDRLFAELRREPSDSKARRIASRIERSWRNSGSATVDLLMLRAAEAMAEKKNAAAFDVLDQALVLDPAYAEAWNRRATLNFTTGAWGKSLADIEQTLAREPRHWGALMGLAMILERTGRKEEALDTYMRVLAVYPALKSAQDAAGRLSEELVGPAI</sequence>
<dbReference type="Pfam" id="PF13432">
    <property type="entry name" value="TPR_16"/>
    <property type="match status" value="1"/>
</dbReference>
<feature type="chain" id="PRO_5040791378" evidence="2">
    <location>
        <begin position="25"/>
        <end position="255"/>
    </location>
</feature>
<comment type="caution">
    <text evidence="3">The sequence shown here is derived from an EMBL/GenBank/DDBJ whole genome shotgun (WGS) entry which is preliminary data.</text>
</comment>
<evidence type="ECO:0000256" key="2">
    <source>
        <dbReference type="SAM" id="SignalP"/>
    </source>
</evidence>
<reference evidence="3" key="1">
    <citation type="submission" date="2022-03" db="EMBL/GenBank/DDBJ databases">
        <title>Aurantimonas Liuensis sp. Nov., isolated from the hadal seawater of the Mariana Trench.</title>
        <authorList>
            <person name="Liu R."/>
        </authorList>
    </citation>
    <scope>NUCLEOTIDE SEQUENCE</scope>
    <source>
        <strain evidence="3">LRZ36</strain>
    </source>
</reference>
<protein>
    <submittedName>
        <fullName evidence="3">Tetratricopeptide repeat protein</fullName>
    </submittedName>
</protein>
<name>A0A9X2H4V2_9HYPH</name>
<keyword evidence="4" id="KW-1185">Reference proteome</keyword>
<dbReference type="InterPro" id="IPR019734">
    <property type="entry name" value="TPR_rpt"/>
</dbReference>
<dbReference type="InterPro" id="IPR011990">
    <property type="entry name" value="TPR-like_helical_dom_sf"/>
</dbReference>
<evidence type="ECO:0000313" key="3">
    <source>
        <dbReference type="EMBL" id="MCP3054226.1"/>
    </source>
</evidence>
<evidence type="ECO:0000256" key="1">
    <source>
        <dbReference type="SAM" id="MobiDB-lite"/>
    </source>
</evidence>
<feature type="signal peptide" evidence="2">
    <location>
        <begin position="1"/>
        <end position="24"/>
    </location>
</feature>
<dbReference type="SMART" id="SM00028">
    <property type="entry name" value="TPR"/>
    <property type="match status" value="3"/>
</dbReference>
<accession>A0A9X2H4V2</accession>
<evidence type="ECO:0000313" key="4">
    <source>
        <dbReference type="Proteomes" id="UP001155220"/>
    </source>
</evidence>
<dbReference type="SUPFAM" id="SSF48452">
    <property type="entry name" value="TPR-like"/>
    <property type="match status" value="1"/>
</dbReference>
<gene>
    <name evidence="3" type="ORF">MJ956_03570</name>
</gene>
<dbReference type="Proteomes" id="UP001155220">
    <property type="component" value="Unassembled WGS sequence"/>
</dbReference>
<dbReference type="EMBL" id="JALHBS010000019">
    <property type="protein sequence ID" value="MCP3054226.1"/>
    <property type="molecule type" value="Genomic_DNA"/>
</dbReference>
<feature type="compositionally biased region" description="Basic and acidic residues" evidence="1">
    <location>
        <begin position="87"/>
        <end position="98"/>
    </location>
</feature>
<proteinExistence type="predicted"/>
<dbReference type="Gene3D" id="1.25.40.10">
    <property type="entry name" value="Tetratricopeptide repeat domain"/>
    <property type="match status" value="1"/>
</dbReference>